<dbReference type="Pfam" id="PF00926">
    <property type="entry name" value="DHBP_synthase"/>
    <property type="match status" value="1"/>
</dbReference>
<dbReference type="SUPFAM" id="SSF55821">
    <property type="entry name" value="YrdC/RibB"/>
    <property type="match status" value="1"/>
</dbReference>
<evidence type="ECO:0000256" key="1">
    <source>
        <dbReference type="ARBA" id="ARBA00004904"/>
    </source>
</evidence>
<keyword evidence="7 12" id="KW-0460">Magnesium</keyword>
<dbReference type="AlphaFoldDB" id="A0A061AS05"/>
<comment type="cofactor">
    <cofactor evidence="12">
        <name>Mg(2+)</name>
        <dbReference type="ChEBI" id="CHEBI:18420"/>
    </cofactor>
    <cofactor evidence="12">
        <name>Mn(2+)</name>
        <dbReference type="ChEBI" id="CHEBI:29035"/>
    </cofactor>
    <text evidence="12">Binds 2 divalent metal cations per subunit. Magnesium or manganese.</text>
</comment>
<evidence type="ECO:0000313" key="15">
    <source>
        <dbReference type="Proteomes" id="UP000189513"/>
    </source>
</evidence>
<evidence type="ECO:0000256" key="7">
    <source>
        <dbReference type="ARBA" id="ARBA00022842"/>
    </source>
</evidence>
<dbReference type="Proteomes" id="UP000189513">
    <property type="component" value="Unassembled WGS sequence"/>
</dbReference>
<reference evidence="15" key="2">
    <citation type="journal article" date="2017" name="Genome Announc.">
        <title>Genome sequences of Cyberlindnera fabianii 65, Pichia kudriavzevii 129, and Saccharomyces cerevisiae 131 isolated from fermented masau fruits in Zimbabwe.</title>
        <authorList>
            <person name="van Rijswijck I.M.H."/>
            <person name="Derks M.F.L."/>
            <person name="Abee T."/>
            <person name="de Ridder D."/>
            <person name="Smid E.J."/>
        </authorList>
    </citation>
    <scope>NUCLEOTIDE SEQUENCE [LARGE SCALE GENOMIC DNA]</scope>
    <source>
        <strain evidence="15">65</strain>
    </source>
</reference>
<dbReference type="InterPro" id="IPR000422">
    <property type="entry name" value="DHBP_synthase_RibB"/>
</dbReference>
<sequence>MFTPIPEAIEAFKRGEFLIVMDDESRENEGDLIIAAELTTTQAMAFLVRHSSGFICVPLEESRADELNLPPMCINNEDKHSTAYTVTVDAAAGTTGISAQDRSLTVRLLGSSTSVATDFTRPGHICPLRAKDGLLKVRRGHTEAGVQLAKLAGLQPAACISELVRDEDGLMMRLPDCESFAQKHGIKIITIEQLVEYSESL</sequence>
<dbReference type="PANTHER" id="PTHR21327:SF18">
    <property type="entry name" value="3,4-DIHYDROXY-2-BUTANONE 4-PHOSPHATE SYNTHASE"/>
    <property type="match status" value="1"/>
</dbReference>
<dbReference type="OMA" id="DAGGLIC"/>
<keyword evidence="8" id="KW-0318">Glutathionylation</keyword>
<dbReference type="UniPathway" id="UPA00275">
    <property type="reaction ID" value="UER00399"/>
</dbReference>
<accession>A0A061AS05</accession>
<dbReference type="STRING" id="36022.A0A061AS05"/>
<dbReference type="OrthoDB" id="60371at2759"/>
<keyword evidence="5 12" id="KW-0686">Riboflavin biosynthesis</keyword>
<keyword evidence="6 12" id="KW-0479">Metal-binding</keyword>
<dbReference type="GO" id="GO:0046872">
    <property type="term" value="F:metal ion binding"/>
    <property type="evidence" value="ECO:0007669"/>
    <property type="project" value="UniProtKB-KW"/>
</dbReference>
<dbReference type="GO" id="GO:0005758">
    <property type="term" value="C:mitochondrial intermembrane space"/>
    <property type="evidence" value="ECO:0007669"/>
    <property type="project" value="TreeGrafter"/>
</dbReference>
<dbReference type="EC" id="4.1.99.12" evidence="3 12"/>
<evidence type="ECO:0000256" key="10">
    <source>
        <dbReference type="ARBA" id="ARBA00023239"/>
    </source>
</evidence>
<proteinExistence type="inferred from homology"/>
<dbReference type="VEuPathDB" id="FungiDB:BON22_2249"/>
<organism evidence="13">
    <name type="scientific">Cyberlindnera fabianii</name>
    <name type="common">Yeast</name>
    <name type="synonym">Hansenula fabianii</name>
    <dbReference type="NCBI Taxonomy" id="36022"/>
    <lineage>
        <taxon>Eukaryota</taxon>
        <taxon>Fungi</taxon>
        <taxon>Dikarya</taxon>
        <taxon>Ascomycota</taxon>
        <taxon>Saccharomycotina</taxon>
        <taxon>Saccharomycetes</taxon>
        <taxon>Phaffomycetales</taxon>
        <taxon>Phaffomycetaceae</taxon>
        <taxon>Cyberlindnera</taxon>
    </lineage>
</organism>
<dbReference type="GO" id="GO:0009231">
    <property type="term" value="P:riboflavin biosynthetic process"/>
    <property type="evidence" value="ECO:0007669"/>
    <property type="project" value="UniProtKB-UniPathway"/>
</dbReference>
<evidence type="ECO:0000256" key="3">
    <source>
        <dbReference type="ARBA" id="ARBA00012153"/>
    </source>
</evidence>
<dbReference type="InterPro" id="IPR017945">
    <property type="entry name" value="DHBP_synth_RibB-like_a/b_dom"/>
</dbReference>
<evidence type="ECO:0000256" key="5">
    <source>
        <dbReference type="ARBA" id="ARBA00022619"/>
    </source>
</evidence>
<comment type="subunit">
    <text evidence="2 12">Homodimer.</text>
</comment>
<dbReference type="Gene3D" id="3.90.870.10">
    <property type="entry name" value="DHBP synthase"/>
    <property type="match status" value="1"/>
</dbReference>
<name>A0A061AS05_CYBFA</name>
<gene>
    <name evidence="14" type="ORF">BON22_2249</name>
    <name evidence="13" type="ORF">CYFA0S_05e00430g</name>
</gene>
<evidence type="ECO:0000256" key="12">
    <source>
        <dbReference type="RuleBase" id="RU003843"/>
    </source>
</evidence>
<evidence type="ECO:0000313" key="13">
    <source>
        <dbReference type="EMBL" id="CDR40428.1"/>
    </source>
</evidence>
<keyword evidence="15" id="KW-1185">Reference proteome</keyword>
<evidence type="ECO:0000256" key="2">
    <source>
        <dbReference type="ARBA" id="ARBA00011738"/>
    </source>
</evidence>
<dbReference type="GO" id="GO:0005829">
    <property type="term" value="C:cytosol"/>
    <property type="evidence" value="ECO:0007669"/>
    <property type="project" value="TreeGrafter"/>
</dbReference>
<dbReference type="NCBIfam" id="TIGR00506">
    <property type="entry name" value="ribB"/>
    <property type="match status" value="1"/>
</dbReference>
<dbReference type="PANTHER" id="PTHR21327">
    <property type="entry name" value="GTP CYCLOHYDROLASE II-RELATED"/>
    <property type="match status" value="1"/>
</dbReference>
<keyword evidence="9 12" id="KW-0464">Manganese</keyword>
<keyword evidence="10 12" id="KW-0456">Lyase</keyword>
<protein>
    <recommendedName>
        <fullName evidence="4 12">3,4-dihydroxy-2-butanone 4-phosphate synthase</fullName>
        <shortName evidence="12">DHBP synthase</shortName>
        <ecNumber evidence="3 12">4.1.99.12</ecNumber>
    </recommendedName>
</protein>
<evidence type="ECO:0000256" key="8">
    <source>
        <dbReference type="ARBA" id="ARBA00023206"/>
    </source>
</evidence>
<dbReference type="EMBL" id="MPUK01000003">
    <property type="protein sequence ID" value="ONH68076.1"/>
    <property type="molecule type" value="Genomic_DNA"/>
</dbReference>
<comment type="catalytic activity">
    <reaction evidence="12">
        <text>D-ribulose 5-phosphate = (2S)-2-hydroxy-3-oxobutyl phosphate + formate + H(+)</text>
        <dbReference type="Rhea" id="RHEA:18457"/>
        <dbReference type="ChEBI" id="CHEBI:15378"/>
        <dbReference type="ChEBI" id="CHEBI:15740"/>
        <dbReference type="ChEBI" id="CHEBI:58121"/>
        <dbReference type="ChEBI" id="CHEBI:58830"/>
        <dbReference type="EC" id="4.1.99.12"/>
    </reaction>
</comment>
<dbReference type="GO" id="GO:0008686">
    <property type="term" value="F:3,4-dihydroxy-2-butanone-4-phosphate synthase activity"/>
    <property type="evidence" value="ECO:0007669"/>
    <property type="project" value="UniProtKB-EC"/>
</dbReference>
<evidence type="ECO:0000256" key="9">
    <source>
        <dbReference type="ARBA" id="ARBA00023211"/>
    </source>
</evidence>
<evidence type="ECO:0000256" key="6">
    <source>
        <dbReference type="ARBA" id="ARBA00022723"/>
    </source>
</evidence>
<evidence type="ECO:0000313" key="14">
    <source>
        <dbReference type="EMBL" id="ONH68076.1"/>
    </source>
</evidence>
<dbReference type="FunFam" id="3.90.870.10:FF:000002">
    <property type="entry name" value="3,4-dihydroxy-2-butanone 4-phosphate synthase"/>
    <property type="match status" value="1"/>
</dbReference>
<dbReference type="EMBL" id="LK052890">
    <property type="protein sequence ID" value="CDR40428.1"/>
    <property type="molecule type" value="Genomic_DNA"/>
</dbReference>
<evidence type="ECO:0000256" key="11">
    <source>
        <dbReference type="ARBA" id="ARBA00060730"/>
    </source>
</evidence>
<comment type="pathway">
    <text evidence="1 12">Cofactor biosynthesis; riboflavin biosynthesis; 2-hydroxy-3-oxobutyl phosphate from D-ribulose 5-phosphate: step 1/1.</text>
</comment>
<comment type="similarity">
    <text evidence="11 12">Belongs to the DHBP synthase family.</text>
</comment>
<reference evidence="13" key="1">
    <citation type="journal article" date="2014" name="Genome Announc.">
        <title>Genome sequence of the yeast Cyberlindnera fabianii (Hansenula fabianii).</title>
        <authorList>
            <person name="Freel K.C."/>
            <person name="Sarilar V."/>
            <person name="Neuveglise C."/>
            <person name="Devillers H."/>
            <person name="Friedrich A."/>
            <person name="Schacherer J."/>
        </authorList>
    </citation>
    <scope>NUCLEOTIDE SEQUENCE</scope>
    <source>
        <strain evidence="13">YJS4271</strain>
    </source>
</reference>
<comment type="function">
    <text evidence="12">Catalyzes the conversion of D-ribulose 5-phosphate to formate and 3,4-dihydroxy-2-butanone 4-phosphate.</text>
</comment>
<reference evidence="14" key="3">
    <citation type="submission" date="2017-01" db="EMBL/GenBank/DDBJ databases">
        <authorList>
            <person name="Mah S.A."/>
            <person name="Swanson W.J."/>
            <person name="Moy G.W."/>
            <person name="Vacquier V.D."/>
        </authorList>
    </citation>
    <scope>NUCLEOTIDE SEQUENCE [LARGE SCALE GENOMIC DNA]</scope>
    <source>
        <strain evidence="14">65</strain>
    </source>
</reference>
<evidence type="ECO:0000256" key="4">
    <source>
        <dbReference type="ARBA" id="ARBA00018836"/>
    </source>
</evidence>